<dbReference type="GO" id="GO:0050308">
    <property type="term" value="F:sugar-phosphatase activity"/>
    <property type="evidence" value="ECO:0007669"/>
    <property type="project" value="TreeGrafter"/>
</dbReference>
<dbReference type="SFLD" id="SFLDG01129">
    <property type="entry name" value="C1.5:_HAD__Beta-PGM__Phosphata"/>
    <property type="match status" value="1"/>
</dbReference>
<dbReference type="PANTHER" id="PTHR43481:SF4">
    <property type="entry name" value="GLYCEROL-1-PHOSPHATE PHOSPHOHYDROLASE 1-RELATED"/>
    <property type="match status" value="1"/>
</dbReference>
<dbReference type="RefSeq" id="WP_177978892.1">
    <property type="nucleotide sequence ID" value="NZ_JAJEPU010000003.1"/>
</dbReference>
<dbReference type="SUPFAM" id="SSF56784">
    <property type="entry name" value="HAD-like"/>
    <property type="match status" value="1"/>
</dbReference>
<dbReference type="AlphaFoldDB" id="A0AAE3APG2"/>
<dbReference type="InterPro" id="IPR023198">
    <property type="entry name" value="PGP-like_dom2"/>
</dbReference>
<accession>A0AAE3APG2</accession>
<dbReference type="SFLD" id="SFLDS00003">
    <property type="entry name" value="Haloacid_Dehalogenase"/>
    <property type="match status" value="1"/>
</dbReference>
<protein>
    <submittedName>
        <fullName evidence="1">HAD family phosphatase</fullName>
    </submittedName>
</protein>
<dbReference type="Proteomes" id="UP001198962">
    <property type="component" value="Unassembled WGS sequence"/>
</dbReference>
<gene>
    <name evidence="1" type="ORF">LKD32_02030</name>
</gene>
<evidence type="ECO:0000313" key="1">
    <source>
        <dbReference type="EMBL" id="MCC2163674.1"/>
    </source>
</evidence>
<evidence type="ECO:0000313" key="2">
    <source>
        <dbReference type="Proteomes" id="UP001198962"/>
    </source>
</evidence>
<dbReference type="EMBL" id="JAJEPU010000003">
    <property type="protein sequence ID" value="MCC2163674.1"/>
    <property type="molecule type" value="Genomic_DNA"/>
</dbReference>
<dbReference type="NCBIfam" id="TIGR01509">
    <property type="entry name" value="HAD-SF-IA-v3"/>
    <property type="match status" value="1"/>
</dbReference>
<name>A0AAE3APG2_9FIRM</name>
<reference evidence="1" key="1">
    <citation type="submission" date="2021-10" db="EMBL/GenBank/DDBJ databases">
        <title>Anaerobic single-cell dispensing facilitates the cultivation of human gut bacteria.</title>
        <authorList>
            <person name="Afrizal A."/>
        </authorList>
    </citation>
    <scope>NUCLEOTIDE SEQUENCE</scope>
    <source>
        <strain evidence="1">CLA-AA-H274</strain>
    </source>
</reference>
<dbReference type="Gene3D" id="3.40.50.1000">
    <property type="entry name" value="HAD superfamily/HAD-like"/>
    <property type="match status" value="1"/>
</dbReference>
<dbReference type="PRINTS" id="PR00413">
    <property type="entry name" value="HADHALOGNASE"/>
</dbReference>
<sequence>MLKAVIFDMDGVIIDSEIEYLKRDLEFAKKKNPDVKMEDLLGMVGSSREDAWQCMVKAIKSDKTWQEVRDECYASRTNFPEMDYREIFRPEIPGILRSLQQMGFRLALASSTRKELILRVLEENGIRDYFEVVVSGAQFKRSKPDPEIYHYTAEQLGLSEKECLAVEDSTFGVTAAYRAGMPVTALIDERFGFDQSLAGWRMHKLEEVLEIAESLR</sequence>
<dbReference type="InterPro" id="IPR051806">
    <property type="entry name" value="HAD-like_SPP"/>
</dbReference>
<organism evidence="1 2">
    <name type="scientific">Brotaphodocola catenula</name>
    <dbReference type="NCBI Taxonomy" id="2885361"/>
    <lineage>
        <taxon>Bacteria</taxon>
        <taxon>Bacillati</taxon>
        <taxon>Bacillota</taxon>
        <taxon>Clostridia</taxon>
        <taxon>Lachnospirales</taxon>
        <taxon>Lachnospiraceae</taxon>
        <taxon>Brotaphodocola</taxon>
    </lineage>
</organism>
<dbReference type="Gene3D" id="1.10.150.240">
    <property type="entry name" value="Putative phosphatase, domain 2"/>
    <property type="match status" value="1"/>
</dbReference>
<dbReference type="NCBIfam" id="TIGR01549">
    <property type="entry name" value="HAD-SF-IA-v1"/>
    <property type="match status" value="1"/>
</dbReference>
<dbReference type="InterPro" id="IPR006439">
    <property type="entry name" value="HAD-SF_hydro_IA"/>
</dbReference>
<proteinExistence type="predicted"/>
<dbReference type="PANTHER" id="PTHR43481">
    <property type="entry name" value="FRUCTOSE-1-PHOSPHATE PHOSPHATASE"/>
    <property type="match status" value="1"/>
</dbReference>
<dbReference type="InterPro" id="IPR036412">
    <property type="entry name" value="HAD-like_sf"/>
</dbReference>
<dbReference type="Pfam" id="PF13419">
    <property type="entry name" value="HAD_2"/>
    <property type="match status" value="1"/>
</dbReference>
<dbReference type="SFLD" id="SFLDG01135">
    <property type="entry name" value="C1.5.6:_HAD__Beta-PGM__Phospha"/>
    <property type="match status" value="1"/>
</dbReference>
<comment type="caution">
    <text evidence="1">The sequence shown here is derived from an EMBL/GenBank/DDBJ whole genome shotgun (WGS) entry which is preliminary data.</text>
</comment>
<keyword evidence="2" id="KW-1185">Reference proteome</keyword>
<dbReference type="InterPro" id="IPR023214">
    <property type="entry name" value="HAD_sf"/>
</dbReference>
<dbReference type="InterPro" id="IPR041492">
    <property type="entry name" value="HAD_2"/>
</dbReference>